<comment type="catalytic activity">
    <reaction evidence="12 13">
        <text>D-ribulose 5-phosphate = (2S)-2-hydroxy-3-oxobutyl phosphate + formate + H(+)</text>
        <dbReference type="Rhea" id="RHEA:18457"/>
        <dbReference type="ChEBI" id="CHEBI:15378"/>
        <dbReference type="ChEBI" id="CHEBI:15740"/>
        <dbReference type="ChEBI" id="CHEBI:58121"/>
        <dbReference type="ChEBI" id="CHEBI:58830"/>
        <dbReference type="EC" id="4.1.99.12"/>
    </reaction>
</comment>
<evidence type="ECO:0000256" key="10">
    <source>
        <dbReference type="ARBA" id="ARBA00023239"/>
    </source>
</evidence>
<evidence type="ECO:0000256" key="5">
    <source>
        <dbReference type="ARBA" id="ARBA00018836"/>
    </source>
</evidence>
<name>A0A375CP49_9BURK</name>
<organism evidence="14">
    <name type="scientific">Cupriavidus taiwanensis</name>
    <dbReference type="NCBI Taxonomy" id="164546"/>
    <lineage>
        <taxon>Bacteria</taxon>
        <taxon>Pseudomonadati</taxon>
        <taxon>Pseudomonadota</taxon>
        <taxon>Betaproteobacteria</taxon>
        <taxon>Burkholderiales</taxon>
        <taxon>Burkholderiaceae</taxon>
        <taxon>Cupriavidus</taxon>
    </lineage>
</organism>
<gene>
    <name evidence="12 14" type="primary">ribB</name>
    <name evidence="14" type="ORF">CBM2586_B90340</name>
</gene>
<dbReference type="GO" id="GO:0008686">
    <property type="term" value="F:3,4-dihydroxy-2-butanone-4-phosphate synthase activity"/>
    <property type="evidence" value="ECO:0007669"/>
    <property type="project" value="UniProtKB-UniRule"/>
</dbReference>
<evidence type="ECO:0000256" key="7">
    <source>
        <dbReference type="ARBA" id="ARBA00022723"/>
    </source>
</evidence>
<dbReference type="GO" id="GO:0005829">
    <property type="term" value="C:cytosol"/>
    <property type="evidence" value="ECO:0007669"/>
    <property type="project" value="TreeGrafter"/>
</dbReference>
<feature type="binding site" evidence="12">
    <location>
        <position position="71"/>
    </location>
    <ligand>
        <name>D-ribulose 5-phosphate</name>
        <dbReference type="ChEBI" id="CHEBI:58121"/>
    </ligand>
</feature>
<dbReference type="SUPFAM" id="SSF55821">
    <property type="entry name" value="YrdC/RibB"/>
    <property type="match status" value="1"/>
</dbReference>
<dbReference type="Proteomes" id="UP000257016">
    <property type="component" value="Unassembled WGS sequence"/>
</dbReference>
<dbReference type="EC" id="4.1.99.12" evidence="4 12"/>
<feature type="binding site" evidence="12">
    <location>
        <position position="67"/>
    </location>
    <ligand>
        <name>Mg(2+)</name>
        <dbReference type="ChEBI" id="CHEBI:18420"/>
        <label>1</label>
    </ligand>
</feature>
<evidence type="ECO:0000256" key="12">
    <source>
        <dbReference type="HAMAP-Rule" id="MF_00180"/>
    </source>
</evidence>
<comment type="cofactor">
    <cofactor evidence="12 13">
        <name>Mg(2+)</name>
        <dbReference type="ChEBI" id="CHEBI:18420"/>
    </cofactor>
    <cofactor evidence="12 13">
        <name>Mn(2+)</name>
        <dbReference type="ChEBI" id="CHEBI:29035"/>
    </cofactor>
    <text evidence="12 13">Binds 2 divalent metal cations per subunit. Magnesium or manganese.</text>
</comment>
<dbReference type="GO" id="GO:0030145">
    <property type="term" value="F:manganese ion binding"/>
    <property type="evidence" value="ECO:0007669"/>
    <property type="project" value="UniProtKB-UniRule"/>
</dbReference>
<keyword evidence="10 12" id="KW-0456">Lyase</keyword>
<dbReference type="InterPro" id="IPR017945">
    <property type="entry name" value="DHBP_synth_RibB-like_a/b_dom"/>
</dbReference>
<reference evidence="14" key="1">
    <citation type="submission" date="2018-01" db="EMBL/GenBank/DDBJ databases">
        <authorList>
            <person name="Clerissi C."/>
        </authorList>
    </citation>
    <scope>NUCLEOTIDE SEQUENCE</scope>
    <source>
        <strain evidence="14">Cupriavidus taiwanensis LMG 19430</strain>
    </source>
</reference>
<keyword evidence="7 12" id="KW-0479">Metal-binding</keyword>
<comment type="caution">
    <text evidence="14">The sequence shown here is derived from an EMBL/GenBank/DDBJ whole genome shotgun (WGS) entry which is preliminary data.</text>
</comment>
<evidence type="ECO:0000313" key="14">
    <source>
        <dbReference type="EMBL" id="SOY76454.1"/>
    </source>
</evidence>
<feature type="binding site" evidence="12">
    <location>
        <position position="182"/>
    </location>
    <ligand>
        <name>Mg(2+)</name>
        <dbReference type="ChEBI" id="CHEBI:18420"/>
        <label>2</label>
    </ligand>
</feature>
<keyword evidence="9 12" id="KW-0464">Manganese</keyword>
<evidence type="ECO:0000256" key="1">
    <source>
        <dbReference type="ARBA" id="ARBA00002284"/>
    </source>
</evidence>
<dbReference type="FunFam" id="3.90.870.10:FF:000002">
    <property type="entry name" value="3,4-dihydroxy-2-butanone 4-phosphate synthase"/>
    <property type="match status" value="1"/>
</dbReference>
<proteinExistence type="inferred from homology"/>
<dbReference type="PANTHER" id="PTHR21327">
    <property type="entry name" value="GTP CYCLOHYDROLASE II-RELATED"/>
    <property type="match status" value="1"/>
</dbReference>
<keyword evidence="6 12" id="KW-0686">Riboflavin biosynthesis</keyword>
<evidence type="ECO:0000256" key="3">
    <source>
        <dbReference type="ARBA" id="ARBA00011738"/>
    </source>
</evidence>
<evidence type="ECO:0000256" key="6">
    <source>
        <dbReference type="ARBA" id="ARBA00022619"/>
    </source>
</evidence>
<evidence type="ECO:0000256" key="4">
    <source>
        <dbReference type="ARBA" id="ARBA00012153"/>
    </source>
</evidence>
<comment type="similarity">
    <text evidence="11 12 13">Belongs to the DHBP synthase family.</text>
</comment>
<evidence type="ECO:0000256" key="11">
    <source>
        <dbReference type="ARBA" id="ARBA00060730"/>
    </source>
</evidence>
<evidence type="ECO:0000256" key="13">
    <source>
        <dbReference type="RuleBase" id="RU003843"/>
    </source>
</evidence>
<protein>
    <recommendedName>
        <fullName evidence="5 12">3,4-dihydroxy-2-butanone 4-phosphate synthase</fullName>
        <shortName evidence="12 13">DHBP synthase</shortName>
        <ecNumber evidence="4 12">4.1.99.12</ecNumber>
    </recommendedName>
</protein>
<evidence type="ECO:0000256" key="8">
    <source>
        <dbReference type="ARBA" id="ARBA00022842"/>
    </source>
</evidence>
<comment type="pathway">
    <text evidence="2 12 13">Cofactor biosynthesis; riboflavin biosynthesis; 2-hydroxy-3-oxobutyl phosphate from D-ribulose 5-phosphate: step 1/1.</text>
</comment>
<feature type="binding site" evidence="12">
    <location>
        <begin position="66"/>
        <end position="67"/>
    </location>
    <ligand>
        <name>D-ribulose 5-phosphate</name>
        <dbReference type="ChEBI" id="CHEBI:58121"/>
    </ligand>
</feature>
<sequence length="242" mass="25900">MLNQERFMSSFSTEAIAPAVSADTNPSATVDTMAGADARALKLRIEQALEAMRQGRPVVLLDDDDRENEADLILAAERLTQANMAMMIRECSGIVCLCLPADKVHSLGLRPMVEHNRSQYGTAFTVSIEAREGVSTGVSAADRITTIRAAIAEDAGADAVVSPGHVFPLVARDGGVLERRGHTEGSVDLARMAGLSPAAVLCELMNPDGTMARRAEALAFAGMYRLPVLTIEDLVAWRRLHG</sequence>
<feature type="site" description="Essential for catalytic activity" evidence="12">
    <location>
        <position position="203"/>
    </location>
</feature>
<dbReference type="AlphaFoldDB" id="A0A375CP49"/>
<evidence type="ECO:0000256" key="2">
    <source>
        <dbReference type="ARBA" id="ARBA00004904"/>
    </source>
</evidence>
<dbReference type="NCBIfam" id="TIGR00506">
    <property type="entry name" value="ribB"/>
    <property type="match status" value="1"/>
</dbReference>
<comment type="function">
    <text evidence="1 12 13">Catalyzes the conversion of D-ribulose 5-phosphate to formate and 3,4-dihydroxy-2-butanone 4-phosphate.</text>
</comment>
<dbReference type="Gene3D" id="3.90.870.10">
    <property type="entry name" value="DHBP synthase"/>
    <property type="match status" value="1"/>
</dbReference>
<dbReference type="GO" id="GO:0009231">
    <property type="term" value="P:riboflavin biosynthetic process"/>
    <property type="evidence" value="ECO:0007669"/>
    <property type="project" value="UniProtKB-UniRule"/>
</dbReference>
<dbReference type="PANTHER" id="PTHR21327:SF38">
    <property type="entry name" value="3,4-DIHYDROXY-2-BUTANONE 4-PHOSPHATE SYNTHASE"/>
    <property type="match status" value="1"/>
</dbReference>
<keyword evidence="8 12" id="KW-0460">Magnesium</keyword>
<accession>A0A375CP49</accession>
<dbReference type="Pfam" id="PF00926">
    <property type="entry name" value="DHBP_synthase"/>
    <property type="match status" value="1"/>
</dbReference>
<feature type="binding site" evidence="12">
    <location>
        <position position="67"/>
    </location>
    <ligand>
        <name>Mg(2+)</name>
        <dbReference type="ChEBI" id="CHEBI:18420"/>
        <label>2</label>
    </ligand>
</feature>
<feature type="binding site" evidence="12">
    <location>
        <begin position="179"/>
        <end position="183"/>
    </location>
    <ligand>
        <name>D-ribulose 5-phosphate</name>
        <dbReference type="ChEBI" id="CHEBI:58121"/>
    </ligand>
</feature>
<comment type="subunit">
    <text evidence="3 12 13">Homodimer.</text>
</comment>
<dbReference type="InterPro" id="IPR000422">
    <property type="entry name" value="DHBP_synthase_RibB"/>
</dbReference>
<feature type="site" description="Essential for catalytic activity" evidence="12">
    <location>
        <position position="165"/>
    </location>
</feature>
<dbReference type="HAMAP" id="MF_00180">
    <property type="entry name" value="RibB"/>
    <property type="match status" value="1"/>
</dbReference>
<evidence type="ECO:0000256" key="9">
    <source>
        <dbReference type="ARBA" id="ARBA00023211"/>
    </source>
</evidence>
<dbReference type="GO" id="GO:0000287">
    <property type="term" value="F:magnesium ion binding"/>
    <property type="evidence" value="ECO:0007669"/>
    <property type="project" value="UniProtKB-UniRule"/>
</dbReference>
<dbReference type="EMBL" id="OFSN01000027">
    <property type="protein sequence ID" value="SOY76454.1"/>
    <property type="molecule type" value="Genomic_DNA"/>
</dbReference>
<dbReference type="UniPathway" id="UPA00275">
    <property type="reaction ID" value="UER00399"/>
</dbReference>